<organism evidence="1 2">
    <name type="scientific">Rhodococcoides corynebacterioides</name>
    <dbReference type="NCBI Taxonomy" id="53972"/>
    <lineage>
        <taxon>Bacteria</taxon>
        <taxon>Bacillati</taxon>
        <taxon>Actinomycetota</taxon>
        <taxon>Actinomycetes</taxon>
        <taxon>Mycobacteriales</taxon>
        <taxon>Nocardiaceae</taxon>
        <taxon>Rhodococcoides</taxon>
    </lineage>
</organism>
<evidence type="ECO:0000313" key="1">
    <source>
        <dbReference type="EMBL" id="MBM7413820.1"/>
    </source>
</evidence>
<dbReference type="Proteomes" id="UP000703038">
    <property type="component" value="Unassembled WGS sequence"/>
</dbReference>
<evidence type="ECO:0000313" key="2">
    <source>
        <dbReference type="Proteomes" id="UP000703038"/>
    </source>
</evidence>
<proteinExistence type="predicted"/>
<comment type="caution">
    <text evidence="1">The sequence shown here is derived from an EMBL/GenBank/DDBJ whole genome shotgun (WGS) entry which is preliminary data.</text>
</comment>
<sequence>MTGDIRAEVDQVFEARPSRGSMDIPVDLIPLLSAHFASHRDRVLACGDTWRAARAERVLDELANAFTVGVARSDTGDAAIDEA</sequence>
<name>A0ABS2KPD0_9NOCA</name>
<gene>
    <name evidence="1" type="ORF">JOE42_000553</name>
</gene>
<dbReference type="RefSeq" id="WP_204866528.1">
    <property type="nucleotide sequence ID" value="NZ_JAFBBK010000001.1"/>
</dbReference>
<dbReference type="EMBL" id="JAFBBK010000001">
    <property type="protein sequence ID" value="MBM7413820.1"/>
    <property type="molecule type" value="Genomic_DNA"/>
</dbReference>
<reference evidence="1 2" key="1">
    <citation type="submission" date="2021-01" db="EMBL/GenBank/DDBJ databases">
        <title>Genomics of switchgrass bacterial isolates.</title>
        <authorList>
            <person name="Shade A."/>
        </authorList>
    </citation>
    <scope>NUCLEOTIDE SEQUENCE [LARGE SCALE GENOMIC DNA]</scope>
    <source>
        <strain evidence="1 2">PvP111</strain>
    </source>
</reference>
<protein>
    <submittedName>
        <fullName evidence="1">Uncharacterized protein</fullName>
    </submittedName>
</protein>
<accession>A0ABS2KPD0</accession>
<keyword evidence="2" id="KW-1185">Reference proteome</keyword>